<gene>
    <name evidence="5" type="ORF">ACFQ4M_08980</name>
</gene>
<dbReference type="PROSITE" id="PS50830">
    <property type="entry name" value="TNASE_3"/>
    <property type="match status" value="1"/>
</dbReference>
<sequence length="138" mass="15473">MTAAAVILGLVVAIADGDTLTVLNSDLEQVRVRLAEIDAPEKRQPFGTRSRQSLATLCHEKRAEVLVVNVDRYKRIVGRVHCDGVDANAAQVRRGMAWVYERYATDAALPELQDEARTAKRGLWVDPAPVPPWEWRKR</sequence>
<dbReference type="EMBL" id="JBHTMC010000020">
    <property type="protein sequence ID" value="MFD1263718.1"/>
    <property type="molecule type" value="Genomic_DNA"/>
</dbReference>
<accession>A0ABW3WG18</accession>
<proteinExistence type="predicted"/>
<evidence type="ECO:0000313" key="6">
    <source>
        <dbReference type="Proteomes" id="UP001597158"/>
    </source>
</evidence>
<dbReference type="Pfam" id="PF00565">
    <property type="entry name" value="SNase"/>
    <property type="match status" value="1"/>
</dbReference>
<dbReference type="PANTHER" id="PTHR12302:SF3">
    <property type="entry name" value="SERINE_THREONINE-PROTEIN KINASE 31"/>
    <property type="match status" value="1"/>
</dbReference>
<keyword evidence="3" id="KW-0378">Hydrolase</keyword>
<dbReference type="Gene3D" id="2.40.50.90">
    <property type="match status" value="1"/>
</dbReference>
<dbReference type="PROSITE" id="PS01123">
    <property type="entry name" value="TNASE_1"/>
    <property type="match status" value="1"/>
</dbReference>
<protein>
    <submittedName>
        <fullName evidence="5">Thermonuclease family protein</fullName>
    </submittedName>
</protein>
<name>A0ABW3WG18_9RHOO</name>
<feature type="domain" description="TNase-like" evidence="4">
    <location>
        <begin position="5"/>
        <end position="126"/>
    </location>
</feature>
<evidence type="ECO:0000313" key="5">
    <source>
        <dbReference type="EMBL" id="MFD1263718.1"/>
    </source>
</evidence>
<evidence type="ECO:0000256" key="1">
    <source>
        <dbReference type="ARBA" id="ARBA00022722"/>
    </source>
</evidence>
<organism evidence="5 6">
    <name type="scientific">Thauera mechernichensis</name>
    <dbReference type="NCBI Taxonomy" id="82788"/>
    <lineage>
        <taxon>Bacteria</taxon>
        <taxon>Pseudomonadati</taxon>
        <taxon>Pseudomonadota</taxon>
        <taxon>Betaproteobacteria</taxon>
        <taxon>Rhodocyclales</taxon>
        <taxon>Zoogloeaceae</taxon>
        <taxon>Thauera</taxon>
    </lineage>
</organism>
<dbReference type="InterPro" id="IPR035437">
    <property type="entry name" value="SNase_OB-fold_sf"/>
</dbReference>
<evidence type="ECO:0000259" key="4">
    <source>
        <dbReference type="PROSITE" id="PS50830"/>
    </source>
</evidence>
<dbReference type="PANTHER" id="PTHR12302">
    <property type="entry name" value="EBNA2 BINDING PROTEIN P100"/>
    <property type="match status" value="1"/>
</dbReference>
<evidence type="ECO:0000256" key="2">
    <source>
        <dbReference type="ARBA" id="ARBA00022759"/>
    </source>
</evidence>
<dbReference type="SMART" id="SM00318">
    <property type="entry name" value="SNc"/>
    <property type="match status" value="1"/>
</dbReference>
<dbReference type="Proteomes" id="UP001597158">
    <property type="component" value="Unassembled WGS sequence"/>
</dbReference>
<reference evidence="6" key="1">
    <citation type="journal article" date="2019" name="Int. J. Syst. Evol. Microbiol.">
        <title>The Global Catalogue of Microorganisms (GCM) 10K type strain sequencing project: providing services to taxonomists for standard genome sequencing and annotation.</title>
        <authorList>
            <consortium name="The Broad Institute Genomics Platform"/>
            <consortium name="The Broad Institute Genome Sequencing Center for Infectious Disease"/>
            <person name="Wu L."/>
            <person name="Ma J."/>
        </authorList>
    </citation>
    <scope>NUCLEOTIDE SEQUENCE [LARGE SCALE GENOMIC DNA]</scope>
    <source>
        <strain evidence="6">CCUG 48884</strain>
    </source>
</reference>
<comment type="caution">
    <text evidence="5">The sequence shown here is derived from an EMBL/GenBank/DDBJ whole genome shotgun (WGS) entry which is preliminary data.</text>
</comment>
<keyword evidence="1" id="KW-0540">Nuclease</keyword>
<dbReference type="RefSeq" id="WP_277832889.1">
    <property type="nucleotide sequence ID" value="NZ_JARQZE010000005.1"/>
</dbReference>
<dbReference type="InterPro" id="IPR016071">
    <property type="entry name" value="Staphylococal_nuclease_OB-fold"/>
</dbReference>
<dbReference type="SUPFAM" id="SSF50199">
    <property type="entry name" value="Staphylococcal nuclease"/>
    <property type="match status" value="1"/>
</dbReference>
<evidence type="ECO:0000256" key="3">
    <source>
        <dbReference type="ARBA" id="ARBA00022801"/>
    </source>
</evidence>
<keyword evidence="2" id="KW-0255">Endonuclease</keyword>
<dbReference type="InterPro" id="IPR002071">
    <property type="entry name" value="Thermonucl_AS"/>
</dbReference>
<keyword evidence="6" id="KW-1185">Reference proteome</keyword>